<dbReference type="Pfam" id="PF03349">
    <property type="entry name" value="Toluene_X"/>
    <property type="match status" value="1"/>
</dbReference>
<dbReference type="InterPro" id="IPR005017">
    <property type="entry name" value="OMPP1/FadL/TodX"/>
</dbReference>
<dbReference type="Proteomes" id="UP000256763">
    <property type="component" value="Unassembled WGS sequence"/>
</dbReference>
<evidence type="ECO:0000256" key="4">
    <source>
        <dbReference type="ARBA" id="ARBA00022692"/>
    </source>
</evidence>
<evidence type="ECO:0000256" key="7">
    <source>
        <dbReference type="ARBA" id="ARBA00023237"/>
    </source>
</evidence>
<evidence type="ECO:0000256" key="3">
    <source>
        <dbReference type="ARBA" id="ARBA00022452"/>
    </source>
</evidence>
<evidence type="ECO:0000256" key="6">
    <source>
        <dbReference type="ARBA" id="ARBA00023136"/>
    </source>
</evidence>
<dbReference type="AlphaFoldDB" id="A0A3E0WJ86"/>
<dbReference type="RefSeq" id="WP_116304167.1">
    <property type="nucleotide sequence ID" value="NZ_NFZV01000043.1"/>
</dbReference>
<sequence length="479" mass="52164">MLNRHTYTSAGALLLAALVSGHSHAGGLPLHGQGIKQLGSGFAGTATRADDPSALANNPAALVKLEGRQLSAGLIHGTSKGDYRADVSRGGDAAAVEGRRSGSHSLDATLPQIFYGQRLSERSAAGLGIYIPHQLETRYEPDWTGRYHAMNTEVQAINLNPVFAFNATDRLAFGLGAIVQYVDTTFSQQYDVGYLLAEGALQGSDPALREQLIGNFDVYSNSEADNISYAFNAGLIWQPASDTRFGFSYRSKVNHVMDSDSRRQIADNYRNDLQALLDSFAVSNAEALVDFTLGPAGVGSGGFESRLTLPEAYNFGLLLELSHSWHFMMDVGYTRWSQVDDYRQHYNVGEVSAPPEGVDINLRGVGQEIDWRDTWHFSFGSIFRLSESLTLRGGFGADQSPVRGPYTRSFRTPSSNRTWIAAGASYQIAPALSLDAAYLHAWASDARLDTPETVSGHTAEGRYNNGQTQLLGLQLNYRF</sequence>
<keyword evidence="5 8" id="KW-0732">Signal</keyword>
<keyword evidence="3" id="KW-1134">Transmembrane beta strand</keyword>
<dbReference type="OrthoDB" id="19849at2"/>
<keyword evidence="4" id="KW-0812">Transmembrane</keyword>
<evidence type="ECO:0000256" key="2">
    <source>
        <dbReference type="ARBA" id="ARBA00008163"/>
    </source>
</evidence>
<keyword evidence="7" id="KW-0998">Cell outer membrane</keyword>
<feature type="signal peptide" evidence="8">
    <location>
        <begin position="1"/>
        <end position="25"/>
    </location>
</feature>
<evidence type="ECO:0000313" key="9">
    <source>
        <dbReference type="EMBL" id="RFA32167.1"/>
    </source>
</evidence>
<dbReference type="GO" id="GO:0009279">
    <property type="term" value="C:cell outer membrane"/>
    <property type="evidence" value="ECO:0007669"/>
    <property type="project" value="UniProtKB-SubCell"/>
</dbReference>
<dbReference type="SUPFAM" id="SSF56935">
    <property type="entry name" value="Porins"/>
    <property type="match status" value="1"/>
</dbReference>
<accession>A0A3E0WJ86</accession>
<comment type="caution">
    <text evidence="9">The sequence shown here is derived from an EMBL/GenBank/DDBJ whole genome shotgun (WGS) entry which is preliminary data.</text>
</comment>
<dbReference type="EMBL" id="NFZW01000033">
    <property type="protein sequence ID" value="RFA32167.1"/>
    <property type="molecule type" value="Genomic_DNA"/>
</dbReference>
<evidence type="ECO:0000313" key="10">
    <source>
        <dbReference type="Proteomes" id="UP000256763"/>
    </source>
</evidence>
<evidence type="ECO:0000256" key="5">
    <source>
        <dbReference type="ARBA" id="ARBA00022729"/>
    </source>
</evidence>
<keyword evidence="10" id="KW-1185">Reference proteome</keyword>
<keyword evidence="6" id="KW-0472">Membrane</keyword>
<evidence type="ECO:0008006" key="11">
    <source>
        <dbReference type="Google" id="ProtNLM"/>
    </source>
</evidence>
<protein>
    <recommendedName>
        <fullName evidence="11">Membrane protein involved in aromatic hydrocarbon degradation</fullName>
    </recommendedName>
</protein>
<dbReference type="PANTHER" id="PTHR35093">
    <property type="entry name" value="OUTER MEMBRANE PROTEIN NMB0088-RELATED"/>
    <property type="match status" value="1"/>
</dbReference>
<dbReference type="Gene3D" id="2.40.160.60">
    <property type="entry name" value="Outer membrane protein transport protein (OMPP1/FadL/TodX)"/>
    <property type="match status" value="1"/>
</dbReference>
<evidence type="ECO:0000256" key="1">
    <source>
        <dbReference type="ARBA" id="ARBA00004571"/>
    </source>
</evidence>
<organism evidence="9 10">
    <name type="scientific">Alkalilimnicola ehrlichii</name>
    <dbReference type="NCBI Taxonomy" id="351052"/>
    <lineage>
        <taxon>Bacteria</taxon>
        <taxon>Pseudomonadati</taxon>
        <taxon>Pseudomonadota</taxon>
        <taxon>Gammaproteobacteria</taxon>
        <taxon>Chromatiales</taxon>
        <taxon>Ectothiorhodospiraceae</taxon>
        <taxon>Alkalilimnicola</taxon>
    </lineage>
</organism>
<proteinExistence type="inferred from homology"/>
<comment type="similarity">
    <text evidence="2">Belongs to the OmpP1/FadL family.</text>
</comment>
<dbReference type="GO" id="GO:0015483">
    <property type="term" value="F:long-chain fatty acid transporting porin activity"/>
    <property type="evidence" value="ECO:0007669"/>
    <property type="project" value="TreeGrafter"/>
</dbReference>
<dbReference type="PANTHER" id="PTHR35093:SF8">
    <property type="entry name" value="OUTER MEMBRANE PROTEIN NMB0088-RELATED"/>
    <property type="match status" value="1"/>
</dbReference>
<reference evidence="10" key="1">
    <citation type="submission" date="2017-05" db="EMBL/GenBank/DDBJ databases">
        <authorList>
            <person name="Sharma S."/>
            <person name="Sidhu C."/>
            <person name="Pinnaka A.K."/>
        </authorList>
    </citation>
    <scope>NUCLEOTIDE SEQUENCE [LARGE SCALE GENOMIC DNA]</scope>
    <source>
        <strain evidence="10">AK93</strain>
    </source>
</reference>
<gene>
    <name evidence="9" type="ORF">CAL65_20315</name>
</gene>
<comment type="subcellular location">
    <subcellularLocation>
        <location evidence="1">Cell outer membrane</location>
        <topology evidence="1">Multi-pass membrane protein</topology>
    </subcellularLocation>
</comment>
<evidence type="ECO:0000256" key="8">
    <source>
        <dbReference type="SAM" id="SignalP"/>
    </source>
</evidence>
<name>A0A3E0WJ86_9GAMM</name>
<feature type="chain" id="PRO_5017834600" description="Membrane protein involved in aromatic hydrocarbon degradation" evidence="8">
    <location>
        <begin position="26"/>
        <end position="479"/>
    </location>
</feature>